<dbReference type="SMART" id="SM00116">
    <property type="entry name" value="CBS"/>
    <property type="match status" value="2"/>
</dbReference>
<sequence>MATLDSVVVRSYMTTTLVSFSPDTEVMSAVHDLVRHRIASAPVLDAQGNLIGMLSERDCLSIAFIASSDTCVAGPVSQFMSTKVVSVSPDTSMTHLCSLFTNSSHRRYPVVDGGKVVGIISRRDALRAIGDVCSGVEV</sequence>
<dbReference type="PANTHER" id="PTHR43080">
    <property type="entry name" value="CBS DOMAIN-CONTAINING PROTEIN CBSX3, MITOCHONDRIAL"/>
    <property type="match status" value="1"/>
</dbReference>
<evidence type="ECO:0000313" key="4">
    <source>
        <dbReference type="EMBL" id="SHG67937.1"/>
    </source>
</evidence>
<evidence type="ECO:0000256" key="1">
    <source>
        <dbReference type="ARBA" id="ARBA00023122"/>
    </source>
</evidence>
<dbReference type="InterPro" id="IPR000644">
    <property type="entry name" value="CBS_dom"/>
</dbReference>
<dbReference type="InterPro" id="IPR044729">
    <property type="entry name" value="CBS_bac"/>
</dbReference>
<dbReference type="InterPro" id="IPR051257">
    <property type="entry name" value="Diverse_CBS-Domain"/>
</dbReference>
<keyword evidence="5" id="KW-1185">Reference proteome</keyword>
<accession>A0A1M5LS65</accession>
<gene>
    <name evidence="4" type="ORF">SAMN04488068_1066</name>
</gene>
<evidence type="ECO:0000259" key="3">
    <source>
        <dbReference type="PROSITE" id="PS51371"/>
    </source>
</evidence>
<feature type="domain" description="CBS" evidence="3">
    <location>
        <begin position="13"/>
        <end position="70"/>
    </location>
</feature>
<dbReference type="RefSeq" id="WP_072895479.1">
    <property type="nucleotide sequence ID" value="NZ_FQWZ01000002.1"/>
</dbReference>
<dbReference type="InterPro" id="IPR046342">
    <property type="entry name" value="CBS_dom_sf"/>
</dbReference>
<keyword evidence="1 2" id="KW-0129">CBS domain</keyword>
<dbReference type="CDD" id="cd04629">
    <property type="entry name" value="CBS_pair_bac"/>
    <property type="match status" value="1"/>
</dbReference>
<evidence type="ECO:0000313" key="5">
    <source>
        <dbReference type="Proteomes" id="UP000199758"/>
    </source>
</evidence>
<dbReference type="Proteomes" id="UP000199758">
    <property type="component" value="Unassembled WGS sequence"/>
</dbReference>
<dbReference type="SUPFAM" id="SSF54631">
    <property type="entry name" value="CBS-domain pair"/>
    <property type="match status" value="1"/>
</dbReference>
<dbReference type="PANTHER" id="PTHR43080:SF26">
    <property type="entry name" value="REGULATORY PROTEIN"/>
    <property type="match status" value="1"/>
</dbReference>
<evidence type="ECO:0000256" key="2">
    <source>
        <dbReference type="PROSITE-ProRule" id="PRU00703"/>
    </source>
</evidence>
<name>A0A1M5LS65_9GAMM</name>
<dbReference type="Gene3D" id="3.10.580.10">
    <property type="entry name" value="CBS-domain"/>
    <property type="match status" value="1"/>
</dbReference>
<reference evidence="4 5" key="1">
    <citation type="submission" date="2016-11" db="EMBL/GenBank/DDBJ databases">
        <authorList>
            <person name="Jaros S."/>
            <person name="Januszkiewicz K."/>
            <person name="Wedrychowicz H."/>
        </authorList>
    </citation>
    <scope>NUCLEOTIDE SEQUENCE [LARGE SCALE GENOMIC DNA]</scope>
    <source>
        <strain evidence="4 5">CGMCC 1.7049</strain>
    </source>
</reference>
<proteinExistence type="predicted"/>
<dbReference type="PROSITE" id="PS51371">
    <property type="entry name" value="CBS"/>
    <property type="match status" value="2"/>
</dbReference>
<dbReference type="EMBL" id="FQWZ01000002">
    <property type="protein sequence ID" value="SHG67937.1"/>
    <property type="molecule type" value="Genomic_DNA"/>
</dbReference>
<dbReference type="OrthoDB" id="9790355at2"/>
<dbReference type="STRING" id="490188.SAMN04488068_1066"/>
<protein>
    <submittedName>
        <fullName evidence="4">CBS domain-containing protein</fullName>
    </submittedName>
</protein>
<organism evidence="4 5">
    <name type="scientific">Hydrocarboniphaga daqingensis</name>
    <dbReference type="NCBI Taxonomy" id="490188"/>
    <lineage>
        <taxon>Bacteria</taxon>
        <taxon>Pseudomonadati</taxon>
        <taxon>Pseudomonadota</taxon>
        <taxon>Gammaproteobacteria</taxon>
        <taxon>Nevskiales</taxon>
        <taxon>Nevskiaceae</taxon>
        <taxon>Hydrocarboniphaga</taxon>
    </lineage>
</organism>
<feature type="domain" description="CBS" evidence="3">
    <location>
        <begin position="80"/>
        <end position="138"/>
    </location>
</feature>
<dbReference type="Pfam" id="PF00571">
    <property type="entry name" value="CBS"/>
    <property type="match status" value="2"/>
</dbReference>
<dbReference type="AlphaFoldDB" id="A0A1M5LS65"/>